<dbReference type="EMBL" id="CP075048">
    <property type="protein sequence ID" value="QVY39584.1"/>
    <property type="molecule type" value="Genomic_DNA"/>
</dbReference>
<organism evidence="1">
    <name type="scientific">Salmonella muenchen</name>
    <dbReference type="NCBI Taxonomy" id="596"/>
    <lineage>
        <taxon>Bacteria</taxon>
        <taxon>Pseudomonadati</taxon>
        <taxon>Pseudomonadota</taxon>
        <taxon>Gammaproteobacteria</taxon>
        <taxon>Enterobacterales</taxon>
        <taxon>Enterobacteriaceae</taxon>
        <taxon>Salmonella</taxon>
    </lineage>
</organism>
<evidence type="ECO:0000313" key="1">
    <source>
        <dbReference type="EMBL" id="QVY39584.1"/>
    </source>
</evidence>
<protein>
    <submittedName>
        <fullName evidence="1">Uncharacterized protein</fullName>
    </submittedName>
</protein>
<reference evidence="1" key="2">
    <citation type="submission" date="2021-05" db="EMBL/GenBank/DDBJ databases">
        <title>Whole genome PacBio Sequel sequence of Salmonella enterica subsp. enterica.</title>
        <authorList>
            <person name="Hoffmann M."/>
            <person name="Balkey M."/>
            <person name="Luo Y."/>
        </authorList>
    </citation>
    <scope>NUCLEOTIDE SEQUENCE</scope>
    <source>
        <strain evidence="1">CFSAN008798</strain>
    </source>
</reference>
<name>A0A8E7NZY7_SALMU</name>
<accession>A0A8E7NZY7</accession>
<sequence>MAIKITQLHHADIFGYIADFLEAAKLLGSLEKGEQLAFELVDFAQQAARDAANLPWDE</sequence>
<gene>
    <name evidence="1" type="ORF">B6J96_23070</name>
</gene>
<reference evidence="1" key="1">
    <citation type="submission" date="2018-07" db="EMBL/GenBank/DDBJ databases">
        <authorList>
            <consortium name="GenomeTrakr network: Whole genome sequencing for foodborne pathogen traceback"/>
        </authorList>
    </citation>
    <scope>NUCLEOTIDE SEQUENCE</scope>
    <source>
        <strain evidence="1">CFSAN008798</strain>
    </source>
</reference>
<proteinExistence type="predicted"/>
<dbReference type="AlphaFoldDB" id="A0A8E7NZY7"/>
<dbReference type="RefSeq" id="WP_170877090.1">
    <property type="nucleotide sequence ID" value="NZ_MXRZ01000023.1"/>
</dbReference>